<dbReference type="GO" id="GO:0003677">
    <property type="term" value="F:DNA binding"/>
    <property type="evidence" value="ECO:0007669"/>
    <property type="project" value="UniProtKB-KW"/>
</dbReference>
<dbReference type="GO" id="GO:0003723">
    <property type="term" value="F:RNA binding"/>
    <property type="evidence" value="ECO:0007669"/>
    <property type="project" value="UniProtKB-UniRule"/>
</dbReference>
<dbReference type="PANTHER" id="PTHR15341:SF3">
    <property type="entry name" value="NUCLEAR NUCLEIC ACID-BINDING PROTEIN C1D"/>
    <property type="match status" value="1"/>
</dbReference>
<keyword evidence="7" id="KW-0238">DNA-binding</keyword>
<comment type="subcellular location">
    <subcellularLocation>
        <location evidence="7">Cytoplasm</location>
    </subcellularLocation>
    <subcellularLocation>
        <location evidence="7">Nucleus</location>
        <location evidence="7">Nucleolus</location>
    </subcellularLocation>
    <subcellularLocation>
        <location evidence="1 7">Nucleus</location>
    </subcellularLocation>
</comment>
<evidence type="ECO:0000256" key="5">
    <source>
        <dbReference type="ARBA" id="ARBA00022884"/>
    </source>
</evidence>
<dbReference type="PANTHER" id="PTHR15341">
    <property type="entry name" value="SUN-COR STEROID HORMONE RECEPTOR CO-REPRESSOR"/>
    <property type="match status" value="1"/>
</dbReference>
<keyword evidence="6 7" id="KW-0539">Nucleus</keyword>
<feature type="compositionally biased region" description="Basic and acidic residues" evidence="8">
    <location>
        <begin position="124"/>
        <end position="133"/>
    </location>
</feature>
<evidence type="ECO:0000256" key="6">
    <source>
        <dbReference type="ARBA" id="ARBA00023242"/>
    </source>
</evidence>
<evidence type="ECO:0000256" key="4">
    <source>
        <dbReference type="ARBA" id="ARBA00022552"/>
    </source>
</evidence>
<keyword evidence="4 7" id="KW-0698">rRNA processing</keyword>
<dbReference type="EMBL" id="WJBH02000001">
    <property type="protein sequence ID" value="KAI9565495.1"/>
    <property type="molecule type" value="Genomic_DNA"/>
</dbReference>
<evidence type="ECO:0000256" key="8">
    <source>
        <dbReference type="SAM" id="MobiDB-lite"/>
    </source>
</evidence>
<comment type="subunit">
    <text evidence="7">Monomer and homodimer.</text>
</comment>
<comment type="caution">
    <text evidence="9">The sequence shown here is derived from an EMBL/GenBank/DDBJ whole genome shotgun (WGS) entry which is preliminary data.</text>
</comment>
<evidence type="ECO:0000256" key="1">
    <source>
        <dbReference type="ARBA" id="ARBA00004123"/>
    </source>
</evidence>
<dbReference type="InterPro" id="IPR007146">
    <property type="entry name" value="Sas10/Utp3/C1D"/>
</dbReference>
<keyword evidence="5 7" id="KW-0694">RNA-binding</keyword>
<feature type="compositionally biased region" description="Polar residues" evidence="8">
    <location>
        <begin position="159"/>
        <end position="168"/>
    </location>
</feature>
<dbReference type="Proteomes" id="UP000820818">
    <property type="component" value="Linkage Group LG1"/>
</dbReference>
<dbReference type="Pfam" id="PF04000">
    <property type="entry name" value="Sas10_Utp3"/>
    <property type="match status" value="1"/>
</dbReference>
<reference evidence="9 10" key="1">
    <citation type="submission" date="2022-05" db="EMBL/GenBank/DDBJ databases">
        <title>A multi-omics perspective on studying reproductive biology in Daphnia sinensis.</title>
        <authorList>
            <person name="Jia J."/>
        </authorList>
    </citation>
    <scope>NUCLEOTIDE SEQUENCE [LARGE SCALE GENOMIC DNA]</scope>
    <source>
        <strain evidence="9 10">WSL</strain>
    </source>
</reference>
<proteinExistence type="inferred from homology"/>
<comment type="similarity">
    <text evidence="2 7">Belongs to the C1D family.</text>
</comment>
<feature type="region of interest" description="Disordered" evidence="8">
    <location>
        <begin position="124"/>
        <end position="168"/>
    </location>
</feature>
<evidence type="ECO:0000313" key="9">
    <source>
        <dbReference type="EMBL" id="KAI9565495.1"/>
    </source>
</evidence>
<dbReference type="GO" id="GO:0010468">
    <property type="term" value="P:regulation of gene expression"/>
    <property type="evidence" value="ECO:0007669"/>
    <property type="project" value="TreeGrafter"/>
</dbReference>
<dbReference type="InterPro" id="IPR011082">
    <property type="entry name" value="Exosome-assoc_fac/DNA_repair"/>
</dbReference>
<keyword evidence="7" id="KW-0963">Cytoplasm</keyword>
<evidence type="ECO:0000256" key="7">
    <source>
        <dbReference type="RuleBase" id="RU368003"/>
    </source>
</evidence>
<dbReference type="GO" id="GO:0005737">
    <property type="term" value="C:cytoplasm"/>
    <property type="evidence" value="ECO:0007669"/>
    <property type="project" value="UniProtKB-SubCell"/>
</dbReference>
<name>A0AAD5LML0_9CRUS</name>
<keyword evidence="10" id="KW-1185">Reference proteome</keyword>
<dbReference type="GO" id="GO:0000178">
    <property type="term" value="C:exosome (RNase complex)"/>
    <property type="evidence" value="ECO:0007669"/>
    <property type="project" value="TreeGrafter"/>
</dbReference>
<organism evidence="9 10">
    <name type="scientific">Daphnia sinensis</name>
    <dbReference type="NCBI Taxonomy" id="1820382"/>
    <lineage>
        <taxon>Eukaryota</taxon>
        <taxon>Metazoa</taxon>
        <taxon>Ecdysozoa</taxon>
        <taxon>Arthropoda</taxon>
        <taxon>Crustacea</taxon>
        <taxon>Branchiopoda</taxon>
        <taxon>Diplostraca</taxon>
        <taxon>Cladocera</taxon>
        <taxon>Anomopoda</taxon>
        <taxon>Daphniidae</taxon>
        <taxon>Daphnia</taxon>
        <taxon>Daphnia similis group</taxon>
    </lineage>
</organism>
<dbReference type="GO" id="GO:0005730">
    <property type="term" value="C:nucleolus"/>
    <property type="evidence" value="ECO:0007669"/>
    <property type="project" value="UniProtKB-SubCell"/>
</dbReference>
<protein>
    <recommendedName>
        <fullName evidence="3 7">Nuclear nucleic acid-binding protein C1D</fullName>
    </recommendedName>
</protein>
<accession>A0AAD5LML0</accession>
<evidence type="ECO:0000256" key="3">
    <source>
        <dbReference type="ARBA" id="ARBA00015212"/>
    </source>
</evidence>
<comment type="function">
    <text evidence="7">Plays a role in the recruitment of the exosome to pre-rRNA to mediate the 3'-5' end processing of the 5.8S rRNA.</text>
</comment>
<evidence type="ECO:0000256" key="2">
    <source>
        <dbReference type="ARBA" id="ARBA00009154"/>
    </source>
</evidence>
<sequence length="168" mass="18850">MEWITSKDFPQELAANAQNLDSALSEMEAVVNQLISMPLSEAHSCMKPLERSKYDTASVYAVTSLFWAYMKTQGVDPKTNGLPKELERVKNVIGRAKQIADKALAPKLNVSAAKRFIRGGLWESKDGEKKDSNLDGQVQDEDVPKPPPNKRIRFDEDLNSTQLTNEER</sequence>
<gene>
    <name evidence="9" type="ORF">GHT06_009287</name>
</gene>
<evidence type="ECO:0000313" key="10">
    <source>
        <dbReference type="Proteomes" id="UP000820818"/>
    </source>
</evidence>
<dbReference type="GO" id="GO:0000460">
    <property type="term" value="P:maturation of 5.8S rRNA"/>
    <property type="evidence" value="ECO:0007669"/>
    <property type="project" value="TreeGrafter"/>
</dbReference>
<dbReference type="AlphaFoldDB" id="A0AAD5LML0"/>